<dbReference type="OrthoDB" id="9809450at2"/>
<comment type="caution">
    <text evidence="5">The sequence shown here is derived from an EMBL/GenBank/DDBJ whole genome shotgun (WGS) entry which is preliminary data.</text>
</comment>
<dbReference type="GO" id="GO:0016887">
    <property type="term" value="F:ATP hydrolysis activity"/>
    <property type="evidence" value="ECO:0007669"/>
    <property type="project" value="InterPro"/>
</dbReference>
<keyword evidence="6" id="KW-1185">Reference proteome</keyword>
<evidence type="ECO:0000313" key="6">
    <source>
        <dbReference type="Proteomes" id="UP000256650"/>
    </source>
</evidence>
<evidence type="ECO:0000313" key="5">
    <source>
        <dbReference type="EMBL" id="RDU62364.1"/>
    </source>
</evidence>
<keyword evidence="2" id="KW-0547">Nucleotide-binding</keyword>
<accession>A0A3D8IC77</accession>
<dbReference type="InterPro" id="IPR003439">
    <property type="entry name" value="ABC_transporter-like_ATP-bd"/>
</dbReference>
<keyword evidence="1" id="KW-0813">Transport</keyword>
<evidence type="ECO:0000259" key="4">
    <source>
        <dbReference type="PROSITE" id="PS50893"/>
    </source>
</evidence>
<organism evidence="5 6">
    <name type="scientific">Helicobacter ganmani</name>
    <dbReference type="NCBI Taxonomy" id="60246"/>
    <lineage>
        <taxon>Bacteria</taxon>
        <taxon>Pseudomonadati</taxon>
        <taxon>Campylobacterota</taxon>
        <taxon>Epsilonproteobacteria</taxon>
        <taxon>Campylobacterales</taxon>
        <taxon>Helicobacteraceae</taxon>
        <taxon>Helicobacter</taxon>
    </lineage>
</organism>
<dbReference type="SMART" id="SM00382">
    <property type="entry name" value="AAA"/>
    <property type="match status" value="1"/>
</dbReference>
<evidence type="ECO:0000256" key="1">
    <source>
        <dbReference type="ARBA" id="ARBA00022448"/>
    </source>
</evidence>
<dbReference type="SUPFAM" id="SSF52540">
    <property type="entry name" value="P-loop containing nucleoside triphosphate hydrolases"/>
    <property type="match status" value="1"/>
</dbReference>
<dbReference type="PROSITE" id="PS50893">
    <property type="entry name" value="ABC_TRANSPORTER_2"/>
    <property type="match status" value="1"/>
</dbReference>
<dbReference type="InterPro" id="IPR027417">
    <property type="entry name" value="P-loop_NTPase"/>
</dbReference>
<reference evidence="5 6" key="1">
    <citation type="submission" date="2018-04" db="EMBL/GenBank/DDBJ databases">
        <title>Novel Campyloabacter and Helicobacter Species and Strains.</title>
        <authorList>
            <person name="Mannion A.J."/>
            <person name="Shen Z."/>
            <person name="Fox J.G."/>
        </authorList>
    </citation>
    <scope>NUCLEOTIDE SEQUENCE [LARGE SCALE GENOMIC DNA]</scope>
    <source>
        <strain evidence="5 6">MIT 99-5101</strain>
    </source>
</reference>
<dbReference type="Gene3D" id="3.40.50.300">
    <property type="entry name" value="P-loop containing nucleotide triphosphate hydrolases"/>
    <property type="match status" value="1"/>
</dbReference>
<evidence type="ECO:0000256" key="3">
    <source>
        <dbReference type="ARBA" id="ARBA00022840"/>
    </source>
</evidence>
<dbReference type="GeneID" id="82536067"/>
<dbReference type="InterPro" id="IPR003593">
    <property type="entry name" value="AAA+_ATPase"/>
</dbReference>
<dbReference type="Proteomes" id="UP000256650">
    <property type="component" value="Unassembled WGS sequence"/>
</dbReference>
<dbReference type="Pfam" id="PF00005">
    <property type="entry name" value="ABC_tran"/>
    <property type="match status" value="1"/>
</dbReference>
<proteinExistence type="predicted"/>
<dbReference type="RefSeq" id="WP_115551930.1">
    <property type="nucleotide sequence ID" value="NZ_CAONBV010000001.1"/>
</dbReference>
<dbReference type="GO" id="GO:0005524">
    <property type="term" value="F:ATP binding"/>
    <property type="evidence" value="ECO:0007669"/>
    <property type="project" value="UniProtKB-KW"/>
</dbReference>
<dbReference type="PANTHER" id="PTHR43023:SF3">
    <property type="entry name" value="PROTEIN TRIGALACTOSYLDIACYLGLYCEROL 3, CHLOROPLASTIC"/>
    <property type="match status" value="1"/>
</dbReference>
<protein>
    <submittedName>
        <fullName evidence="5">Sulfate ABC transporter ATP-binding protein</fullName>
    </submittedName>
</protein>
<feature type="domain" description="ABC transporter" evidence="4">
    <location>
        <begin position="13"/>
        <end position="250"/>
    </location>
</feature>
<sequence>MESQTNANFQNIIEIRNLTTTYGTRIIHDRISFNIRRKEIFALLGGSGSGKSTLLNTMIFLKQPTSGEVRILGQNIWNLNPKDTLQCKLNIGVLFQFGALFSSLNVLENLMIPLREWTNFRPSDIESLAYIWLTRVGLKAEVAKLYPNELSGGMVKRVGLARALALSPKILFLDEPTSGLDPKSARHFDALIMELRDLLGISVVMVTHDMESVKGAVDRMIILKNQKIFFEGSVRELAQQTQSLDLFLYQI</sequence>
<dbReference type="PANTHER" id="PTHR43023">
    <property type="entry name" value="PROTEIN TRIGALACTOSYLDIACYLGLYCEROL 3, CHLOROPLASTIC"/>
    <property type="match status" value="1"/>
</dbReference>
<evidence type="ECO:0000256" key="2">
    <source>
        <dbReference type="ARBA" id="ARBA00022741"/>
    </source>
</evidence>
<dbReference type="AlphaFoldDB" id="A0A3D8IC77"/>
<name>A0A3D8IC77_9HELI</name>
<keyword evidence="3 5" id="KW-0067">ATP-binding</keyword>
<gene>
    <name evidence="5" type="ORF">CQA43_07175</name>
</gene>
<dbReference type="EMBL" id="NXLS01000007">
    <property type="protein sequence ID" value="RDU62364.1"/>
    <property type="molecule type" value="Genomic_DNA"/>
</dbReference>